<evidence type="ECO:0000256" key="4">
    <source>
        <dbReference type="ARBA" id="ARBA00022692"/>
    </source>
</evidence>
<protein>
    <submittedName>
        <fullName evidence="10">Na+/H+ antiporter</fullName>
    </submittedName>
</protein>
<feature type="transmembrane region" description="Helical" evidence="8">
    <location>
        <begin position="360"/>
        <end position="379"/>
    </location>
</feature>
<dbReference type="RefSeq" id="WP_035595234.1">
    <property type="nucleotide sequence ID" value="NZ_ARYM01000004.1"/>
</dbReference>
<dbReference type="InterPro" id="IPR006153">
    <property type="entry name" value="Cation/H_exchanger_TM"/>
</dbReference>
<feature type="transmembrane region" description="Helical" evidence="8">
    <location>
        <begin position="114"/>
        <end position="136"/>
    </location>
</feature>
<dbReference type="PANTHER" id="PTHR43562:SF4">
    <property type="entry name" value="NA(+)_H(+) ANTIPORTER NHAS5"/>
    <property type="match status" value="1"/>
</dbReference>
<keyword evidence="4 8" id="KW-0812">Transmembrane</keyword>
<feature type="transmembrane region" description="Helical" evidence="8">
    <location>
        <begin position="58"/>
        <end position="77"/>
    </location>
</feature>
<evidence type="ECO:0000256" key="5">
    <source>
        <dbReference type="ARBA" id="ARBA00022989"/>
    </source>
</evidence>
<feature type="transmembrane region" description="Helical" evidence="8">
    <location>
        <begin position="6"/>
        <end position="26"/>
    </location>
</feature>
<dbReference type="PATRIC" id="fig|1280954.3.peg.1013"/>
<feature type="transmembrane region" description="Helical" evidence="8">
    <location>
        <begin position="215"/>
        <end position="234"/>
    </location>
</feature>
<dbReference type="GO" id="GO:0016020">
    <property type="term" value="C:membrane"/>
    <property type="evidence" value="ECO:0007669"/>
    <property type="project" value="UniProtKB-SubCell"/>
</dbReference>
<reference evidence="10 11" key="1">
    <citation type="journal article" date="2014" name="Antonie Van Leeuwenhoek">
        <title>Hyphomonas beringensis sp. nov. and Hyphomonas chukchiensis sp. nov., isolated from surface seawater of the Bering Sea and Chukchi Sea.</title>
        <authorList>
            <person name="Li C."/>
            <person name="Lai Q."/>
            <person name="Li G."/>
            <person name="Dong C."/>
            <person name="Wang J."/>
            <person name="Liao Y."/>
            <person name="Shao Z."/>
        </authorList>
    </citation>
    <scope>NUCLEOTIDE SEQUENCE [LARGE SCALE GENOMIC DNA]</scope>
    <source>
        <strain evidence="10 11">PS728</strain>
    </source>
</reference>
<comment type="subcellular location">
    <subcellularLocation>
        <location evidence="1">Membrane</location>
        <topology evidence="1">Multi-pass membrane protein</topology>
    </subcellularLocation>
</comment>
<feature type="transmembrane region" description="Helical" evidence="8">
    <location>
        <begin position="297"/>
        <end position="317"/>
    </location>
</feature>
<evidence type="ECO:0000256" key="3">
    <source>
        <dbReference type="ARBA" id="ARBA00022449"/>
    </source>
</evidence>
<keyword evidence="2" id="KW-0813">Transport</keyword>
<evidence type="ECO:0000256" key="1">
    <source>
        <dbReference type="ARBA" id="ARBA00004141"/>
    </source>
</evidence>
<dbReference type="EMBL" id="ARYM01000004">
    <property type="protein sequence ID" value="KCZ99707.1"/>
    <property type="molecule type" value="Genomic_DNA"/>
</dbReference>
<feature type="transmembrane region" description="Helical" evidence="8">
    <location>
        <begin position="89"/>
        <end position="108"/>
    </location>
</feature>
<keyword evidence="5 8" id="KW-1133">Transmembrane helix</keyword>
<dbReference type="AlphaFoldDB" id="A0A062VBC1"/>
<organism evidence="10 11">
    <name type="scientific">Hyphomonas polymorpha PS728</name>
    <dbReference type="NCBI Taxonomy" id="1280954"/>
    <lineage>
        <taxon>Bacteria</taxon>
        <taxon>Pseudomonadati</taxon>
        <taxon>Pseudomonadota</taxon>
        <taxon>Alphaproteobacteria</taxon>
        <taxon>Hyphomonadales</taxon>
        <taxon>Hyphomonadaceae</taxon>
        <taxon>Hyphomonas</taxon>
    </lineage>
</organism>
<dbReference type="GO" id="GO:0015297">
    <property type="term" value="F:antiporter activity"/>
    <property type="evidence" value="ECO:0007669"/>
    <property type="project" value="UniProtKB-KW"/>
</dbReference>
<dbReference type="GO" id="GO:1902600">
    <property type="term" value="P:proton transmembrane transport"/>
    <property type="evidence" value="ECO:0007669"/>
    <property type="project" value="InterPro"/>
</dbReference>
<feature type="transmembrane region" description="Helical" evidence="8">
    <location>
        <begin position="148"/>
        <end position="173"/>
    </location>
</feature>
<evidence type="ECO:0000256" key="2">
    <source>
        <dbReference type="ARBA" id="ARBA00022448"/>
    </source>
</evidence>
<comment type="caution">
    <text evidence="10">The sequence shown here is derived from an EMBL/GenBank/DDBJ whole genome shotgun (WGS) entry which is preliminary data.</text>
</comment>
<keyword evidence="6" id="KW-0406">Ion transport</keyword>
<keyword evidence="3" id="KW-0050">Antiport</keyword>
<proteinExistence type="predicted"/>
<keyword evidence="7 8" id="KW-0472">Membrane</keyword>
<dbReference type="Pfam" id="PF00999">
    <property type="entry name" value="Na_H_Exchanger"/>
    <property type="match status" value="1"/>
</dbReference>
<feature type="transmembrane region" description="Helical" evidence="8">
    <location>
        <begin position="267"/>
        <end position="285"/>
    </location>
</feature>
<dbReference type="SUPFAM" id="SSF52402">
    <property type="entry name" value="Adenine nucleotide alpha hydrolases-like"/>
    <property type="match status" value="1"/>
</dbReference>
<feature type="transmembrane region" description="Helical" evidence="8">
    <location>
        <begin position="185"/>
        <end position="208"/>
    </location>
</feature>
<name>A0A062VBC1_9PROT</name>
<dbReference type="InterPro" id="IPR038770">
    <property type="entry name" value="Na+/solute_symporter_sf"/>
</dbReference>
<evidence type="ECO:0000256" key="7">
    <source>
        <dbReference type="ARBA" id="ARBA00023136"/>
    </source>
</evidence>
<dbReference type="PANTHER" id="PTHR43562">
    <property type="entry name" value="NAPA-TYPE SODIUM/HYDROGEN ANTIPORTER"/>
    <property type="match status" value="1"/>
</dbReference>
<evidence type="ECO:0000256" key="6">
    <source>
        <dbReference type="ARBA" id="ARBA00023065"/>
    </source>
</evidence>
<feature type="domain" description="Cation/H+ exchanger transmembrane" evidence="9">
    <location>
        <begin position="17"/>
        <end position="381"/>
    </location>
</feature>
<evidence type="ECO:0000313" key="11">
    <source>
        <dbReference type="Proteomes" id="UP000027100"/>
    </source>
</evidence>
<dbReference type="eggNOG" id="COG0475">
    <property type="taxonomic scope" value="Bacteria"/>
</dbReference>
<dbReference type="Proteomes" id="UP000027100">
    <property type="component" value="Unassembled WGS sequence"/>
</dbReference>
<keyword evidence="11" id="KW-1185">Reference proteome</keyword>
<dbReference type="STRING" id="1280954.HPO_04950"/>
<dbReference type="Gene3D" id="1.20.1530.20">
    <property type="match status" value="1"/>
</dbReference>
<evidence type="ECO:0000256" key="8">
    <source>
        <dbReference type="SAM" id="Phobius"/>
    </source>
</evidence>
<feature type="transmembrane region" description="Helical" evidence="8">
    <location>
        <begin position="33"/>
        <end position="52"/>
    </location>
</feature>
<gene>
    <name evidence="10" type="ORF">HPO_04950</name>
</gene>
<accession>A0A062VBC1</accession>
<sequence>MDLTVKDPVMIFAIVAALILLAPIVLGRWRLPGMIGLLIAGALLGPNGIGLLERDTSFILFGTVGLLYIMFTAALEVDLAVLNKSKAHTLVFGLLTFSVPMTIGLLAARYLLGFNWMAAILLASTFASHTLLTYPIASRLGIARNPAVTTAVGGTIITDSLALLVLAVIAAMTRGEASEAFWTQMALGLAFYVAGILFLLPIIARWFFRNIARDGVSEFAFVLAVVFAISATAHWAGSEPIVGAFLAGLALNRLIPHHGTLMNRINFTGEAIFVPFFLLSVGMLLDTRIFLGGFDAWLVALTMVGVVIASKWIAAHASGRLLGYNNDQAHVIFALSVPQAAATLAATMVGFDLGLFDEKVVNGAIMMIFVTCILAPIVVQRYGRALALAEAVVVEKVDVNARQHIVVACANSQPGHRVIDLAILLRDNGHSDPVSPVRVLSNLSRNPAADQSARLELQAISSQFSAAEVPTEPHLTHAVNVGSGLISVMQRTQATDLIVGWPETGSTHELLRGSLINQLLGKVTFNLFVSRIQTPLKTLGRILLVLPPHAEHEESFYEAMHTIKRLASQIGAQVSIVTERDAAVTFATYFEDGAIFEDVKFHPVKKWGKLIPTLSKLANMEDLVMVYGVRRGGLAWSPGDIALHARIVQALPKVSVVLYYPAEPERVDETRPASLPGGYIPAIPDR</sequence>
<evidence type="ECO:0000313" key="10">
    <source>
        <dbReference type="EMBL" id="KCZ99707.1"/>
    </source>
</evidence>
<evidence type="ECO:0000259" key="9">
    <source>
        <dbReference type="Pfam" id="PF00999"/>
    </source>
</evidence>
<dbReference type="OrthoDB" id="9781411at2"/>
<feature type="transmembrane region" description="Helical" evidence="8">
    <location>
        <begin position="329"/>
        <end position="348"/>
    </location>
</feature>